<dbReference type="InterPro" id="IPR009081">
    <property type="entry name" value="PP-bd_ACP"/>
</dbReference>
<accession>A0A061AVI3</accession>
<dbReference type="FunFam" id="3.30.300.30:FF:000035">
    <property type="entry name" value="L-2-aminoadipate reductase large subunit"/>
    <property type="match status" value="1"/>
</dbReference>
<dbReference type="GO" id="GO:0019878">
    <property type="term" value="P:lysine biosynthetic process via aminoadipic acid"/>
    <property type="evidence" value="ECO:0007669"/>
    <property type="project" value="UniProtKB-UniPathway"/>
</dbReference>
<keyword evidence="11" id="KW-0560">Oxidoreductase</keyword>
<dbReference type="EMBL" id="LK052887">
    <property type="protein sequence ID" value="CDR38746.1"/>
    <property type="molecule type" value="Genomic_DNA"/>
</dbReference>
<keyword evidence="7" id="KW-0596">Phosphopantetheine</keyword>
<dbReference type="InterPro" id="IPR010071">
    <property type="entry name" value="AA_adenyl_dom"/>
</dbReference>
<dbReference type="InterPro" id="IPR020806">
    <property type="entry name" value="PKS_PP-bd"/>
</dbReference>
<dbReference type="InterPro" id="IPR045851">
    <property type="entry name" value="AMP-bd_C_sf"/>
</dbReference>
<dbReference type="PIRSF" id="PIRSF001617">
    <property type="entry name" value="Alpha-AR"/>
    <property type="match status" value="1"/>
</dbReference>
<comment type="similarity">
    <text evidence="4">Belongs to the ATP-dependent AMP-binding enzyme family.</text>
</comment>
<sequence>MSNLQHWVELLSSPTLSVLPHDFIRPTNNKIIEAKSSFTVPSNSNLETIASQVTGATQFTVGLAVFGTLIYRLTGDDDIVISTDSPNGGKEFVIRFTINPKFTFIELLQQVTELYNNNVSRAVDYDELTAAIQSENKLETKPHLFRLSFQHANEHQLLSEYGSVRDLSIFVHDGSYDIYYNALLYKQERITILGEQFNQFFAAIIESPASEITKVSLITKTQKDVLPDPTSNLDWSGYRGAIHDIFQENAAKHPDRVLAIETPSFMTPEKKAREFTYKQINEASNIVGNYLVQNGIKRGDVVMIYSSRSVDLLVSVLGTLKAGATFSVIDPAYPPARQNIYLQVAKPRGLIIIKKAGVLDQLVKDYIKDELEVVATVPGIEIQDDGSILGGIASDADVFTGVPATPTGVLVGPDSNPTLSFTSGSEGLPKGVLGRHFSLAYYFDWMAKTFNLSSNDKFTMLSGIAHDPIQRDMFTPIFLGAQLLVPTADDIGTPGKLAEWMATYGATVTHLTPAMGQLLSAQATAEFPSLHHAFFVGDILTKRDCLRLQTLAKNVNIVNMYGTTETQRAVSYFEVASRSSDPTFLESQKDVMPAGKGMLNVQLLVVNRNDRSQTCGVGEVGEIYVRAAGLSEGYRGLPDLNKEKFVENWYTDGKQWAELDEKLNKGEPWREFWKGPRDRLYRTGDLGRYLPDGNTECCGRADDQVKIRGFRIELGEIDTNISQHPLVRENITLVRKDHNNEPTLISYIVPKNDVSEIENFKSPVDDLEDKDDHIVAGLVGYRHLIKDIKVFLKKRLASYAIPTIIVPFTKLPLNPNGKVDKPKLPFPTRAQLEAVAKHSSADQDDSQFSETEAKVRDLWLSVLPQRPSTISPEDSFFDLGGHSILATRMIFELRKELVIDLPLGTIFKAPTIKAFAKEIERVRAGEDIAAAASETDVKVADYYKDAQDLSESSLKKVYESRGPLSKNEQINVFVTGATGFLGSFIVANLLNRDANIKVFAHVRASDKETGAQRLQKAALTYGVYNKKFDDVDVVLGDLSKEQFGLSTDAWASLTETIDVIVHNGALVHWVYPYEKLRDANVVGTVNVLNMAASGKPKYFSFVSSTSALDTDHFVELSDKLVSEGKDGIPESDDLQGSAYGLGSGYGQSKWAAEYIIRRAGERGLKGAIIRPGYVTGETNTGSSNTDDFLLRMLKGCAELGLYPNINNTINMVPVDHVARVVCASALHPPQADELAVVQVTGHPRITFPQFVGSLTKYGYDLKEADYVTWKKALERFVVEGTKESALYPLLHFVLGDLPTNTKAPELDDTNARTSLKSDAAWTGIDASAGRGIDDKQLAVYISYLIKIGFLPEPTENGKEALPEIKLSDEQFKLITSGAGARGSSN</sequence>
<dbReference type="FunFam" id="3.40.50.720:FF:000787">
    <property type="entry name" value="L-2-aminoadipate reductase"/>
    <property type="match status" value="1"/>
</dbReference>
<dbReference type="InterPro" id="IPR042099">
    <property type="entry name" value="ANL_N_sf"/>
</dbReference>
<dbReference type="InterPro" id="IPR014397">
    <property type="entry name" value="Lys2"/>
</dbReference>
<dbReference type="Pfam" id="PF00550">
    <property type="entry name" value="PP-binding"/>
    <property type="match status" value="1"/>
</dbReference>
<dbReference type="VEuPathDB" id="FungiDB:BON22_0114"/>
<dbReference type="Gene3D" id="3.30.300.30">
    <property type="match status" value="1"/>
</dbReference>
<dbReference type="Gene3D" id="3.40.50.12780">
    <property type="entry name" value="N-terminal domain of ligase-like"/>
    <property type="match status" value="1"/>
</dbReference>
<dbReference type="InterPro" id="IPR010080">
    <property type="entry name" value="Thioester_reductase-like_dom"/>
</dbReference>
<dbReference type="SUPFAM" id="SSF51735">
    <property type="entry name" value="NAD(P)-binding Rossmann-fold domains"/>
    <property type="match status" value="1"/>
</dbReference>
<dbReference type="InterPro" id="IPR036291">
    <property type="entry name" value="NAD(P)-bd_dom_sf"/>
</dbReference>
<evidence type="ECO:0000256" key="11">
    <source>
        <dbReference type="ARBA" id="ARBA00023002"/>
    </source>
</evidence>
<comment type="cofactor">
    <cofactor evidence="1">
        <name>pantetheine 4'-phosphate</name>
        <dbReference type="ChEBI" id="CHEBI:47942"/>
    </cofactor>
</comment>
<evidence type="ECO:0000256" key="9">
    <source>
        <dbReference type="ARBA" id="ARBA00022605"/>
    </source>
</evidence>
<evidence type="ECO:0000256" key="13">
    <source>
        <dbReference type="ARBA" id="ARBA00031335"/>
    </source>
</evidence>
<dbReference type="SUPFAM" id="SSF47336">
    <property type="entry name" value="ACP-like"/>
    <property type="match status" value="1"/>
</dbReference>
<dbReference type="InterPro" id="IPR000873">
    <property type="entry name" value="AMP-dep_synth/lig_dom"/>
</dbReference>
<comment type="catalytic activity">
    <reaction evidence="15">
        <text>(S)-2-amino-6-oxohexanoate + AMP + diphosphate + NADP(+) = L-2-aminoadipate + ATP + NADPH + H(+)</text>
        <dbReference type="Rhea" id="RHEA:46936"/>
        <dbReference type="ChEBI" id="CHEBI:15378"/>
        <dbReference type="ChEBI" id="CHEBI:30616"/>
        <dbReference type="ChEBI" id="CHEBI:33019"/>
        <dbReference type="ChEBI" id="CHEBI:57783"/>
        <dbReference type="ChEBI" id="CHEBI:58321"/>
        <dbReference type="ChEBI" id="CHEBI:58349"/>
        <dbReference type="ChEBI" id="CHEBI:58672"/>
        <dbReference type="ChEBI" id="CHEBI:456215"/>
        <dbReference type="EC" id="1.2.1.95"/>
    </reaction>
</comment>
<dbReference type="SMR" id="A0A061AVI3"/>
<dbReference type="UniPathway" id="UPA00033">
    <property type="reaction ID" value="UER00032"/>
</dbReference>
<gene>
    <name evidence="19" type="ORF">CYFA0S_02e05204g</name>
</gene>
<evidence type="ECO:0000256" key="3">
    <source>
        <dbReference type="ARBA" id="ARBA00004827"/>
    </source>
</evidence>
<dbReference type="InterPro" id="IPR036736">
    <property type="entry name" value="ACP-like_sf"/>
</dbReference>
<evidence type="ECO:0000256" key="10">
    <source>
        <dbReference type="ARBA" id="ARBA00022857"/>
    </source>
</evidence>
<evidence type="ECO:0000256" key="6">
    <source>
        <dbReference type="ARBA" id="ARBA00013073"/>
    </source>
</evidence>
<evidence type="ECO:0000256" key="14">
    <source>
        <dbReference type="ARBA" id="ARBA00032195"/>
    </source>
</evidence>
<evidence type="ECO:0000256" key="12">
    <source>
        <dbReference type="ARBA" id="ARBA00023154"/>
    </source>
</evidence>
<dbReference type="NCBIfam" id="TIGR01733">
    <property type="entry name" value="AA-adenyl-dom"/>
    <property type="match status" value="1"/>
</dbReference>
<dbReference type="PANTHER" id="PTHR44845">
    <property type="entry name" value="CARRIER DOMAIN-CONTAINING PROTEIN"/>
    <property type="match status" value="1"/>
</dbReference>
<dbReference type="PANTHER" id="PTHR44845:SF1">
    <property type="entry name" value="L-2-AMINOADIPATE REDUCTASE"/>
    <property type="match status" value="1"/>
</dbReference>
<dbReference type="PROSITE" id="PS50075">
    <property type="entry name" value="CARRIER"/>
    <property type="match status" value="1"/>
</dbReference>
<evidence type="ECO:0000256" key="17">
    <source>
        <dbReference type="ARBA" id="ARBA00049537"/>
    </source>
</evidence>
<name>A0A061AVI3_CYBFA</name>
<comment type="pathway">
    <text evidence="3">Amino-acid biosynthesis; L-lysine biosynthesis via AAA pathway; L-lysine from L-alpha-aminoadipate (fungal route): step 1/3.</text>
</comment>
<dbReference type="NCBIfam" id="TIGR01746">
    <property type="entry name" value="Thioester-redct"/>
    <property type="match status" value="1"/>
</dbReference>
<comment type="catalytic activity">
    <reaction evidence="17">
        <text>(S)-2-amino-6-oxohexanoate + NADP(+) + H2O = L-2-aminoadipate + NADPH + 2 H(+)</text>
        <dbReference type="Rhea" id="RHEA:12304"/>
        <dbReference type="ChEBI" id="CHEBI:15377"/>
        <dbReference type="ChEBI" id="CHEBI:15378"/>
        <dbReference type="ChEBI" id="CHEBI:57783"/>
        <dbReference type="ChEBI" id="CHEBI:58321"/>
        <dbReference type="ChEBI" id="CHEBI:58349"/>
        <dbReference type="ChEBI" id="CHEBI:58672"/>
        <dbReference type="EC" id="1.2.1.31"/>
    </reaction>
</comment>
<comment type="catalytic activity">
    <reaction evidence="16">
        <text>(S)-2-amino-6-oxohexanoate + NAD(+) + H2O = L-2-aminoadipate + NADH + 2 H(+)</text>
        <dbReference type="Rhea" id="RHEA:12308"/>
        <dbReference type="ChEBI" id="CHEBI:15377"/>
        <dbReference type="ChEBI" id="CHEBI:15378"/>
        <dbReference type="ChEBI" id="CHEBI:57540"/>
        <dbReference type="ChEBI" id="CHEBI:57945"/>
        <dbReference type="ChEBI" id="CHEBI:58321"/>
        <dbReference type="ChEBI" id="CHEBI:58672"/>
        <dbReference type="EC" id="1.2.1.31"/>
    </reaction>
</comment>
<evidence type="ECO:0000313" key="19">
    <source>
        <dbReference type="EMBL" id="CDR38746.1"/>
    </source>
</evidence>
<dbReference type="GO" id="GO:0031177">
    <property type="term" value="F:phosphopantetheine binding"/>
    <property type="evidence" value="ECO:0007669"/>
    <property type="project" value="InterPro"/>
</dbReference>
<organism evidence="19">
    <name type="scientific">Cyberlindnera fabianii</name>
    <name type="common">Yeast</name>
    <name type="synonym">Hansenula fabianii</name>
    <dbReference type="NCBI Taxonomy" id="36022"/>
    <lineage>
        <taxon>Eukaryota</taxon>
        <taxon>Fungi</taxon>
        <taxon>Dikarya</taxon>
        <taxon>Ascomycota</taxon>
        <taxon>Saccharomycotina</taxon>
        <taxon>Saccharomycetes</taxon>
        <taxon>Phaffomycetales</taxon>
        <taxon>Phaffomycetaceae</taxon>
        <taxon>Cyberlindnera</taxon>
    </lineage>
</organism>
<dbReference type="PROSITE" id="PS00012">
    <property type="entry name" value="PHOSPHOPANTETHEINE"/>
    <property type="match status" value="1"/>
</dbReference>
<comment type="function">
    <text evidence="2">Catalyzes the activation of alpha-aminoadipate by ATP-dependent adenylation and the reduction of activated alpha-aminoadipate by NADPH. The activated alpha-aminoadipate is bound to the phosphopantheinyl group of the enzyme itself before it is reduced to (S)-2-amino-6-oxohexanoate.</text>
</comment>
<dbReference type="InterPro" id="IPR006162">
    <property type="entry name" value="Ppantetheine_attach_site"/>
</dbReference>
<dbReference type="Pfam" id="PF07993">
    <property type="entry name" value="NAD_binding_4"/>
    <property type="match status" value="1"/>
</dbReference>
<evidence type="ECO:0000256" key="4">
    <source>
        <dbReference type="ARBA" id="ARBA00006432"/>
    </source>
</evidence>
<evidence type="ECO:0000256" key="16">
    <source>
        <dbReference type="ARBA" id="ARBA00048414"/>
    </source>
</evidence>
<dbReference type="GO" id="GO:0004043">
    <property type="term" value="F:L-aminoadipate-semialdehyde dehydrogenase [NAD(P)+] activity"/>
    <property type="evidence" value="ECO:0007669"/>
    <property type="project" value="UniProtKB-EC"/>
</dbReference>
<evidence type="ECO:0000256" key="15">
    <source>
        <dbReference type="ARBA" id="ARBA00048260"/>
    </source>
</evidence>
<dbReference type="PhylomeDB" id="A0A061AVI3"/>
<dbReference type="EC" id="1.2.1.31" evidence="6"/>
<feature type="domain" description="Carrier" evidence="18">
    <location>
        <begin position="846"/>
        <end position="923"/>
    </location>
</feature>
<evidence type="ECO:0000256" key="7">
    <source>
        <dbReference type="ARBA" id="ARBA00022450"/>
    </source>
</evidence>
<dbReference type="Gene3D" id="3.40.50.720">
    <property type="entry name" value="NAD(P)-binding Rossmann-like Domain"/>
    <property type="match status" value="1"/>
</dbReference>
<dbReference type="Gene3D" id="3.30.559.30">
    <property type="entry name" value="Nonribosomal peptide synthetase, condensation domain"/>
    <property type="match status" value="1"/>
</dbReference>
<evidence type="ECO:0000256" key="2">
    <source>
        <dbReference type="ARBA" id="ARBA00003499"/>
    </source>
</evidence>
<evidence type="ECO:0000259" key="18">
    <source>
        <dbReference type="PROSITE" id="PS50075"/>
    </source>
</evidence>
<dbReference type="PROSITE" id="PS00455">
    <property type="entry name" value="AMP_BINDING"/>
    <property type="match status" value="1"/>
</dbReference>
<evidence type="ECO:0000256" key="8">
    <source>
        <dbReference type="ARBA" id="ARBA00022553"/>
    </source>
</evidence>
<keyword evidence="8" id="KW-0597">Phosphoprotein</keyword>
<dbReference type="SUPFAM" id="SSF52777">
    <property type="entry name" value="CoA-dependent acyltransferases"/>
    <property type="match status" value="1"/>
</dbReference>
<proteinExistence type="inferred from homology"/>
<protein>
    <recommendedName>
        <fullName evidence="14">Alpha-aminoadipate reductase</fullName>
        <ecNumber evidence="6">1.2.1.31</ecNumber>
        <ecNumber evidence="5">1.2.1.95</ecNumber>
    </recommendedName>
    <alternativeName>
        <fullName evidence="13">L-aminoadipate-semialdehyde dehydrogenase</fullName>
    </alternativeName>
</protein>
<dbReference type="EC" id="1.2.1.95" evidence="5"/>
<dbReference type="CDD" id="cd05235">
    <property type="entry name" value="SDR_e1"/>
    <property type="match status" value="1"/>
</dbReference>
<dbReference type="OrthoDB" id="329835at2759"/>
<keyword evidence="9" id="KW-0028">Amino-acid biosynthesis</keyword>
<dbReference type="NCBIfam" id="TIGR03443">
    <property type="entry name" value="alpha_am_amid"/>
    <property type="match status" value="1"/>
</dbReference>
<evidence type="ECO:0000256" key="5">
    <source>
        <dbReference type="ARBA" id="ARBA00012913"/>
    </source>
</evidence>
<dbReference type="Gene3D" id="1.10.1200.10">
    <property type="entry name" value="ACP-like"/>
    <property type="match status" value="1"/>
</dbReference>
<evidence type="ECO:0000256" key="1">
    <source>
        <dbReference type="ARBA" id="ARBA00001957"/>
    </source>
</evidence>
<dbReference type="SUPFAM" id="SSF56801">
    <property type="entry name" value="Acetyl-CoA synthetase-like"/>
    <property type="match status" value="1"/>
</dbReference>
<dbReference type="InterPro" id="IPR013120">
    <property type="entry name" value="FAR_NAD-bd"/>
</dbReference>
<reference evidence="19" key="1">
    <citation type="journal article" date="2014" name="Genome Announc.">
        <title>Genome sequence of the yeast Cyberlindnera fabianii (Hansenula fabianii).</title>
        <authorList>
            <person name="Freel K.C."/>
            <person name="Sarilar V."/>
            <person name="Neuveglise C."/>
            <person name="Devillers H."/>
            <person name="Friedrich A."/>
            <person name="Schacherer J."/>
        </authorList>
    </citation>
    <scope>NUCLEOTIDE SEQUENCE</scope>
    <source>
        <strain evidence="19">YJS4271</strain>
    </source>
</reference>
<dbReference type="SMART" id="SM00823">
    <property type="entry name" value="PKS_PP"/>
    <property type="match status" value="1"/>
</dbReference>
<keyword evidence="12" id="KW-0457">Lysine biosynthesis</keyword>
<keyword evidence="10" id="KW-0521">NADP</keyword>
<dbReference type="CDD" id="cd17647">
    <property type="entry name" value="A_NRPS_alphaAR"/>
    <property type="match status" value="1"/>
</dbReference>
<dbReference type="Pfam" id="PF00501">
    <property type="entry name" value="AMP-binding"/>
    <property type="match status" value="1"/>
</dbReference>
<dbReference type="InterPro" id="IPR020845">
    <property type="entry name" value="AMP-binding_CS"/>
</dbReference>